<feature type="domain" description="Peptidase C-terminal archaeal/bacterial" evidence="1">
    <location>
        <begin position="262"/>
        <end position="325"/>
    </location>
</feature>
<evidence type="ECO:0000313" key="2">
    <source>
        <dbReference type="EMBL" id="MBC1301058.1"/>
    </source>
</evidence>
<accession>A0ABR6S423</accession>
<dbReference type="GeneID" id="58724312"/>
<gene>
    <name evidence="2" type="ORF">GNE12_03905</name>
</gene>
<organism evidence="2 3">
    <name type="scientific">Trichormus variabilis N2B</name>
    <dbReference type="NCBI Taxonomy" id="2681315"/>
    <lineage>
        <taxon>Bacteria</taxon>
        <taxon>Bacillati</taxon>
        <taxon>Cyanobacteriota</taxon>
        <taxon>Cyanophyceae</taxon>
        <taxon>Nostocales</taxon>
        <taxon>Nostocaceae</taxon>
        <taxon>Trichormus</taxon>
    </lineage>
</organism>
<dbReference type="RefSeq" id="WP_011318449.1">
    <property type="nucleotide sequence ID" value="NZ_JACKZP010000008.1"/>
</dbReference>
<proteinExistence type="predicted"/>
<feature type="domain" description="Peptidase C-terminal archaeal/bacterial" evidence="1">
    <location>
        <begin position="33"/>
        <end position="96"/>
    </location>
</feature>
<feature type="domain" description="Peptidase C-terminal archaeal/bacterial" evidence="1">
    <location>
        <begin position="375"/>
        <end position="439"/>
    </location>
</feature>
<protein>
    <submittedName>
        <fullName evidence="2">PPC domain-containing protein</fullName>
    </submittedName>
</protein>
<dbReference type="SUPFAM" id="SSF89260">
    <property type="entry name" value="Collagen-binding domain"/>
    <property type="match status" value="7"/>
</dbReference>
<evidence type="ECO:0000313" key="3">
    <source>
        <dbReference type="Proteomes" id="UP000570851"/>
    </source>
</evidence>
<evidence type="ECO:0000259" key="1">
    <source>
        <dbReference type="Pfam" id="PF04151"/>
    </source>
</evidence>
<keyword evidence="3" id="KW-1185">Reference proteome</keyword>
<feature type="domain" description="Peptidase C-terminal archaeal/bacterial" evidence="1">
    <location>
        <begin position="491"/>
        <end position="560"/>
    </location>
</feature>
<feature type="domain" description="Peptidase C-terminal archaeal/bacterial" evidence="1">
    <location>
        <begin position="722"/>
        <end position="785"/>
    </location>
</feature>
<dbReference type="Proteomes" id="UP000570851">
    <property type="component" value="Unassembled WGS sequence"/>
</dbReference>
<dbReference type="EMBL" id="JACKZP010000008">
    <property type="protein sequence ID" value="MBC1301058.1"/>
    <property type="molecule type" value="Genomic_DNA"/>
</dbReference>
<comment type="caution">
    <text evidence="2">The sequence shown here is derived from an EMBL/GenBank/DDBJ whole genome shotgun (WGS) entry which is preliminary data.</text>
</comment>
<sequence>MAEPNNTLAQATNLGRILNSQTISDFVGTTDTNDFFTFNLGSRSSFNLTLNGLSADADVQLLDSTGGLITSSSNGGSLSESITQTLNTGNYAIRVFQFSGNTSYNLNLSASPFDFAGNSTAAARDIGPVGVQSFFQDAVTSSDTTDFYRLAINPNSSLSITLDNLAADADLSLLNASGTVIRSSSNGGTTADSISLSASEVRANGTTYFVRVNQFSGNTAYNLTINGSLPDLAGNSTATARDLGNLNGTQEFIDLVNSADTNDFYRFTVGPNSNLTARLDNLAANANLQILNATGTVIGSSSAGGTAADQVTLNNLAGGLYFARVLQSSGDTSYRLNLFATQPDFAGNTTGTALNFGTLNGTRVFNDEVRPGDINDFYRFDLTGGSTVNLTLNGLTADADLRLLNSVGTVIASSLGLGTIAESINTFLLAGTYFAQVSSFNNASTLYNLSLSSNLVPTVDLAGNTPGTARNIGPVGVQSFFRDRVSSTDSNDYYRFTINPNSGLNIVLNGLSADADLQLLRADGTTLVRSSSNSGTTEDTITLTAAEVRANGTEYVVRVNSFNGANTAYNLSINGSLPDVAGNSTGAARNLGNLNGRQEFIDFVNGADTNDFYQFTVGPNSNLTARLDNLAADADIEILNSAGTVIGSSRLSGNAADQVTLNNLAGGLYFARILRFGDTSYRLNLSATQPDFAGNTLATALNFGELNGSRTFNDDVTSTDLRDLYRFTIGNTSTLSVNLSGLTADADISLLDSAGTFIVGSSNAGTSPDFFTRSLTPGTYYVSVDRFSGDTLYNLRLVAA</sequence>
<dbReference type="Pfam" id="PF04151">
    <property type="entry name" value="PPC"/>
    <property type="match status" value="7"/>
</dbReference>
<dbReference type="InterPro" id="IPR007280">
    <property type="entry name" value="Peptidase_C_arc/bac"/>
</dbReference>
<reference evidence="2 3" key="1">
    <citation type="submission" date="2019-11" db="EMBL/GenBank/DDBJ databases">
        <title>Comparison of genomes from free-living endosymbiotic cyanobacteria isolated from Azolla.</title>
        <authorList>
            <person name="Thiel T."/>
            <person name="Pratte B."/>
        </authorList>
    </citation>
    <scope>NUCLEOTIDE SEQUENCE [LARGE SCALE GENOMIC DNA]</scope>
    <source>
        <strain evidence="2 3">N2B</strain>
    </source>
</reference>
<dbReference type="Gene3D" id="2.60.120.380">
    <property type="match status" value="7"/>
</dbReference>
<name>A0ABR6S423_ANAVA</name>
<feature type="domain" description="Peptidase C-terminal archaeal/bacterial" evidence="1">
    <location>
        <begin position="144"/>
        <end position="213"/>
    </location>
</feature>
<feature type="domain" description="Peptidase C-terminal archaeal/bacterial" evidence="1">
    <location>
        <begin position="610"/>
        <end position="673"/>
    </location>
</feature>